<dbReference type="Pfam" id="PF13905">
    <property type="entry name" value="Thioredoxin_8"/>
    <property type="match status" value="1"/>
</dbReference>
<proteinExistence type="predicted"/>
<name>I5C1U1_9BACT</name>
<dbReference type="InterPro" id="IPR012336">
    <property type="entry name" value="Thioredoxin-like_fold"/>
</dbReference>
<dbReference type="STRING" id="1189621.A3SI_12089"/>
<evidence type="ECO:0000259" key="1">
    <source>
        <dbReference type="Pfam" id="PF13905"/>
    </source>
</evidence>
<comment type="caution">
    <text evidence="2">The sequence shown here is derived from an EMBL/GenBank/DDBJ whole genome shotgun (WGS) entry which is preliminary data.</text>
</comment>
<gene>
    <name evidence="2" type="ORF">A3SI_12089</name>
</gene>
<sequence length="94" mass="11178">MHEDYHDLGFEVVYLSIDKNNKFWESVVEKYHIAIPNRSFVVMNLEESEFLNKLNVDLIPRYLIFDKEGKLIHQNAPKPDSKELRVLLESLLFN</sequence>
<dbReference type="Proteomes" id="UP000005551">
    <property type="component" value="Unassembled WGS sequence"/>
</dbReference>
<dbReference type="EMBL" id="AJYA01000026">
    <property type="protein sequence ID" value="EIM75793.1"/>
    <property type="molecule type" value="Genomic_DNA"/>
</dbReference>
<feature type="domain" description="Thioredoxin-like fold" evidence="1">
    <location>
        <begin position="5"/>
        <end position="70"/>
    </location>
</feature>
<protein>
    <submittedName>
        <fullName evidence="2">Redoxin</fullName>
    </submittedName>
</protein>
<dbReference type="Gene3D" id="3.40.30.10">
    <property type="entry name" value="Glutaredoxin"/>
    <property type="match status" value="1"/>
</dbReference>
<evidence type="ECO:0000313" key="3">
    <source>
        <dbReference type="Proteomes" id="UP000005551"/>
    </source>
</evidence>
<reference evidence="2 3" key="1">
    <citation type="submission" date="2012-05" db="EMBL/GenBank/DDBJ databases">
        <title>Genome sequence of Nitritalea halalkaliphila LW7.</title>
        <authorList>
            <person name="Jangir P.K."/>
            <person name="Singh A."/>
            <person name="Shivaji S."/>
            <person name="Sharma R."/>
        </authorList>
    </citation>
    <scope>NUCLEOTIDE SEQUENCE [LARGE SCALE GENOMIC DNA]</scope>
    <source>
        <strain evidence="2 3">LW7</strain>
    </source>
</reference>
<dbReference type="InterPro" id="IPR036249">
    <property type="entry name" value="Thioredoxin-like_sf"/>
</dbReference>
<organism evidence="2 3">
    <name type="scientific">Nitritalea halalkaliphila LW7</name>
    <dbReference type="NCBI Taxonomy" id="1189621"/>
    <lineage>
        <taxon>Bacteria</taxon>
        <taxon>Pseudomonadati</taxon>
        <taxon>Bacteroidota</taxon>
        <taxon>Cytophagia</taxon>
        <taxon>Cytophagales</taxon>
        <taxon>Cyclobacteriaceae</taxon>
        <taxon>Nitritalea</taxon>
    </lineage>
</organism>
<accession>I5C1U1</accession>
<dbReference type="AlphaFoldDB" id="I5C1U1"/>
<evidence type="ECO:0000313" key="2">
    <source>
        <dbReference type="EMBL" id="EIM75793.1"/>
    </source>
</evidence>
<keyword evidence="3" id="KW-1185">Reference proteome</keyword>
<dbReference type="SUPFAM" id="SSF52833">
    <property type="entry name" value="Thioredoxin-like"/>
    <property type="match status" value="1"/>
</dbReference>